<dbReference type="EMBL" id="LR882967">
    <property type="protein sequence ID" value="CAD5935832.1"/>
    <property type="molecule type" value="Genomic_DNA"/>
</dbReference>
<dbReference type="InterPro" id="IPR049537">
    <property type="entry name" value="RelB-like"/>
</dbReference>
<gene>
    <name evidence="1" type="ORF">NO713_01592</name>
</gene>
<dbReference type="AlphaFoldDB" id="A0A9W4G5E4"/>
<dbReference type="Proteomes" id="UP001153719">
    <property type="component" value="Chromosome"/>
</dbReference>
<dbReference type="Pfam" id="PF18506">
    <property type="entry name" value="RelB-like"/>
    <property type="match status" value="1"/>
</dbReference>
<organism evidence="1 2">
    <name type="scientific">Planktothrix pseudagardhii</name>
    <dbReference type="NCBI Taxonomy" id="132604"/>
    <lineage>
        <taxon>Bacteria</taxon>
        <taxon>Bacillati</taxon>
        <taxon>Cyanobacteriota</taxon>
        <taxon>Cyanophyceae</taxon>
        <taxon>Oscillatoriophycideae</taxon>
        <taxon>Oscillatoriales</taxon>
        <taxon>Microcoleaceae</taxon>
        <taxon>Planktothrix</taxon>
    </lineage>
</organism>
<sequence>METMLNIEYLTSQDGEAIAVVIPIALWRQLLPDEESSLEELREAVEDYCLNKAMNEAVNTPLLDRAMALAYLEE</sequence>
<dbReference type="KEGG" id="ppsu:NO713_01592"/>
<evidence type="ECO:0000313" key="1">
    <source>
        <dbReference type="EMBL" id="CAD5935832.1"/>
    </source>
</evidence>
<evidence type="ECO:0000313" key="2">
    <source>
        <dbReference type="Proteomes" id="UP001153719"/>
    </source>
</evidence>
<name>A0A9W4G5E4_9CYAN</name>
<reference evidence="1" key="1">
    <citation type="submission" date="2020-09" db="EMBL/GenBank/DDBJ databases">
        <authorList>
            <person name="Blom J."/>
        </authorList>
    </citation>
    <scope>NUCLEOTIDE SEQUENCE</scope>
    <source>
        <strain evidence="1">No.713</strain>
    </source>
</reference>
<keyword evidence="2" id="KW-1185">Reference proteome</keyword>
<accession>A0A9W4G5E4</accession>
<proteinExistence type="predicted"/>
<protein>
    <submittedName>
        <fullName evidence="1">Uncharacterized protein</fullName>
    </submittedName>
</protein>